<evidence type="ECO:0000313" key="2">
    <source>
        <dbReference type="EMBL" id="KAK4876224.1"/>
    </source>
</evidence>
<dbReference type="Proteomes" id="UP001353858">
    <property type="component" value="Unassembled WGS sequence"/>
</dbReference>
<comment type="caution">
    <text evidence="2">The sequence shown here is derived from an EMBL/GenBank/DDBJ whole genome shotgun (WGS) entry which is preliminary data.</text>
</comment>
<protein>
    <recommendedName>
        <fullName evidence="4">Swi5-dependent recombination DNA repair protein 1 homolog</fullName>
    </recommendedName>
</protein>
<evidence type="ECO:0000256" key="1">
    <source>
        <dbReference type="SAM" id="MobiDB-lite"/>
    </source>
</evidence>
<accession>A0AAN7SF99</accession>
<feature type="region of interest" description="Disordered" evidence="1">
    <location>
        <begin position="86"/>
        <end position="115"/>
    </location>
</feature>
<reference evidence="3" key="1">
    <citation type="submission" date="2023-01" db="EMBL/GenBank/DDBJ databases">
        <title>Key to firefly adult light organ development and bioluminescence: homeobox transcription factors regulate luciferase expression and transportation to peroxisome.</title>
        <authorList>
            <person name="Fu X."/>
        </authorList>
    </citation>
    <scope>NUCLEOTIDE SEQUENCE [LARGE SCALE GENOMIC DNA]</scope>
</reference>
<organism evidence="2 3">
    <name type="scientific">Aquatica leii</name>
    <dbReference type="NCBI Taxonomy" id="1421715"/>
    <lineage>
        <taxon>Eukaryota</taxon>
        <taxon>Metazoa</taxon>
        <taxon>Ecdysozoa</taxon>
        <taxon>Arthropoda</taxon>
        <taxon>Hexapoda</taxon>
        <taxon>Insecta</taxon>
        <taxon>Pterygota</taxon>
        <taxon>Neoptera</taxon>
        <taxon>Endopterygota</taxon>
        <taxon>Coleoptera</taxon>
        <taxon>Polyphaga</taxon>
        <taxon>Elateriformia</taxon>
        <taxon>Elateroidea</taxon>
        <taxon>Lampyridae</taxon>
        <taxon>Luciolinae</taxon>
        <taxon>Aquatica</taxon>
    </lineage>
</organism>
<gene>
    <name evidence="2" type="ORF">RN001_012646</name>
</gene>
<proteinExistence type="predicted"/>
<evidence type="ECO:0008006" key="4">
    <source>
        <dbReference type="Google" id="ProtNLM"/>
    </source>
</evidence>
<dbReference type="AlphaFoldDB" id="A0AAN7SF99"/>
<dbReference type="Gene3D" id="6.10.140.1020">
    <property type="match status" value="1"/>
</dbReference>
<sequence length="344" mass="39147">MSTPENSKCGPISKTLLTPCRRPGLSRKIKTPLLQTAPTCQYAPLNIVTTPKPIDNYAITITSRSKILNEEATTATTLKSTKKTSKVQRVSKKTDDNVNTTVKKSTRSKKGSEKEIENITKVEEFCDKSKESKFKTEQDEPQTKIDLVKDTAQSLKENTNKEHTDECTYVNHQKKLKPKDTKENTEDIPVSNKRKDTKFKSSLKRLSMKRSISNNDEMSDCENVLSSQESILSENNSVNGITPKLKKPRVDLCDNINLDTILELKHRIKVKQDKLDQLKRAVTYKKMHNVEDLQKLIDIWKTGCKKALNDLLQKLQTHGTITMERLLNKFNVPEDVINSTELSQ</sequence>
<name>A0AAN7SF99_9COLE</name>
<dbReference type="EMBL" id="JARPUR010000005">
    <property type="protein sequence ID" value="KAK4876224.1"/>
    <property type="molecule type" value="Genomic_DNA"/>
</dbReference>
<keyword evidence="3" id="KW-1185">Reference proteome</keyword>
<evidence type="ECO:0000313" key="3">
    <source>
        <dbReference type="Proteomes" id="UP001353858"/>
    </source>
</evidence>